<reference evidence="1" key="1">
    <citation type="submission" date="2019-04" db="EMBL/GenBank/DDBJ databases">
        <title>Microbes associate with the intestines of laboratory mice.</title>
        <authorList>
            <person name="Navarre W."/>
            <person name="Wong E."/>
            <person name="Huang K."/>
            <person name="Tropini C."/>
            <person name="Ng K."/>
            <person name="Yu B."/>
        </authorList>
    </citation>
    <scope>NUCLEOTIDE SEQUENCE</scope>
    <source>
        <strain evidence="1">NM01_1-7b</strain>
    </source>
</reference>
<gene>
    <name evidence="1" type="ORF">E5329_22325</name>
</gene>
<organism evidence="1 2">
    <name type="scientific">Petralouisia muris</name>
    <dbReference type="NCBI Taxonomy" id="3032872"/>
    <lineage>
        <taxon>Bacteria</taxon>
        <taxon>Bacillati</taxon>
        <taxon>Bacillota</taxon>
        <taxon>Clostridia</taxon>
        <taxon>Lachnospirales</taxon>
        <taxon>Lachnospiraceae</taxon>
        <taxon>Petralouisia</taxon>
    </lineage>
</organism>
<protein>
    <submittedName>
        <fullName evidence="1">Uncharacterized protein</fullName>
    </submittedName>
</protein>
<name>A0AC61RQ61_9FIRM</name>
<dbReference type="EMBL" id="SRYA01000066">
    <property type="protein sequence ID" value="TGY91206.1"/>
    <property type="molecule type" value="Genomic_DNA"/>
</dbReference>
<proteinExistence type="predicted"/>
<accession>A0AC61RQ61</accession>
<evidence type="ECO:0000313" key="2">
    <source>
        <dbReference type="Proteomes" id="UP000304953"/>
    </source>
</evidence>
<keyword evidence="2" id="KW-1185">Reference proteome</keyword>
<comment type="caution">
    <text evidence="1">The sequence shown here is derived from an EMBL/GenBank/DDBJ whole genome shotgun (WGS) entry which is preliminary data.</text>
</comment>
<evidence type="ECO:0000313" key="1">
    <source>
        <dbReference type="EMBL" id="TGY91206.1"/>
    </source>
</evidence>
<dbReference type="Proteomes" id="UP000304953">
    <property type="component" value="Unassembled WGS sequence"/>
</dbReference>
<sequence length="387" mass="44321">MKVMRKFCSRLLMVFGLAMAIGLLSPQMEVNAKTPTITVKKVDQNTAKKVHKQLMKGKAFKLRIKGGEENFIKQFQKLSKKVATCTDEGFNIFPICMKDSLYFGVSGGRNPKTSGGYTSFNVTKADCQEYIYGIKFARREYKDFKAYVDKALKESEYLLSVVNTDKVYVDEVNYKTRAALTKDVEKTIANLRELSKYLKKTKFRNLSETMKARVVLEVGGANEKNEWGKRSMTYTDGNTDKTAFKYLYQRKACGHTRRFTKVACKMCAVFGIGEYDQIKGMTDEGYVAEAVKIKMKAYSGKTRYAVVEVGEFCPYDGYVGFETWSADTPYCRWKKNHRVIKKIKKTQQLRNITLTKRQKAVYELSPDGLNLGKDLVIYNLDVPKSEW</sequence>